<keyword evidence="1" id="KW-1133">Transmembrane helix</keyword>
<comment type="caution">
    <text evidence="2">The sequence shown here is derived from an EMBL/GenBank/DDBJ whole genome shotgun (WGS) entry which is preliminary data.</text>
</comment>
<organism evidence="2 3">
    <name type="scientific">Azospirillum griseum</name>
    <dbReference type="NCBI Taxonomy" id="2496639"/>
    <lineage>
        <taxon>Bacteria</taxon>
        <taxon>Pseudomonadati</taxon>
        <taxon>Pseudomonadota</taxon>
        <taxon>Alphaproteobacteria</taxon>
        <taxon>Rhodospirillales</taxon>
        <taxon>Azospirillaceae</taxon>
        <taxon>Azospirillum</taxon>
    </lineage>
</organism>
<reference evidence="2 3" key="1">
    <citation type="submission" date="2018-12" db="EMBL/GenBank/DDBJ databases">
        <authorList>
            <person name="Yang Y."/>
        </authorList>
    </citation>
    <scope>NUCLEOTIDE SEQUENCE [LARGE SCALE GENOMIC DNA]</scope>
    <source>
        <strain evidence="2 3">L-25-5w-1</strain>
    </source>
</reference>
<dbReference type="EMBL" id="RXMA01000002">
    <property type="protein sequence ID" value="RTR23743.1"/>
    <property type="molecule type" value="Genomic_DNA"/>
</dbReference>
<evidence type="ECO:0000313" key="3">
    <source>
        <dbReference type="Proteomes" id="UP000277007"/>
    </source>
</evidence>
<proteinExistence type="predicted"/>
<dbReference type="AlphaFoldDB" id="A0A3S0IHZ8"/>
<dbReference type="OrthoDB" id="5525900at2"/>
<evidence type="ECO:0000313" key="2">
    <source>
        <dbReference type="EMBL" id="RTR23743.1"/>
    </source>
</evidence>
<dbReference type="Proteomes" id="UP000277007">
    <property type="component" value="Unassembled WGS sequence"/>
</dbReference>
<protein>
    <submittedName>
        <fullName evidence="2">Uncharacterized protein</fullName>
    </submittedName>
</protein>
<sequence>MGRGTGRATGRLVRAVALGALVGAGLLGLGWLVWGAMSLPDGCAVERIAEHRAPDGARTLILYWHDCGATTDTSTRAALLPGHTPDPPPAEADILRLRGRHDLRARWINPTTLELTLPAGELAADAVVLRETRRDGVGILYPLTLTPPEYPQ</sequence>
<feature type="transmembrane region" description="Helical" evidence="1">
    <location>
        <begin position="12"/>
        <end position="34"/>
    </location>
</feature>
<dbReference type="RefSeq" id="WP_126612429.1">
    <property type="nucleotide sequence ID" value="NZ_JBHUCY010000010.1"/>
</dbReference>
<keyword evidence="1" id="KW-0472">Membrane</keyword>
<name>A0A3S0IHZ8_9PROT</name>
<gene>
    <name evidence="2" type="ORF">EJ903_04290</name>
</gene>
<evidence type="ECO:0000256" key="1">
    <source>
        <dbReference type="SAM" id="Phobius"/>
    </source>
</evidence>
<accession>A0A3S0IHZ8</accession>
<keyword evidence="3" id="KW-1185">Reference proteome</keyword>
<keyword evidence="1" id="KW-0812">Transmembrane</keyword>